<dbReference type="Proteomes" id="UP001597112">
    <property type="component" value="Unassembled WGS sequence"/>
</dbReference>
<dbReference type="SUPFAM" id="SSF47781">
    <property type="entry name" value="RuvA domain 2-like"/>
    <property type="match status" value="1"/>
</dbReference>
<protein>
    <submittedName>
        <fullName evidence="4">DNA-processing protein DprA</fullName>
    </submittedName>
</protein>
<dbReference type="InterPro" id="IPR057666">
    <property type="entry name" value="DrpA_SLOG"/>
</dbReference>
<dbReference type="PANTHER" id="PTHR43022:SF1">
    <property type="entry name" value="PROTEIN SMF"/>
    <property type="match status" value="1"/>
</dbReference>
<dbReference type="InterPro" id="IPR036388">
    <property type="entry name" value="WH-like_DNA-bd_sf"/>
</dbReference>
<keyword evidence="5" id="KW-1185">Reference proteome</keyword>
<evidence type="ECO:0000313" key="4">
    <source>
        <dbReference type="EMBL" id="MFD0998125.1"/>
    </source>
</evidence>
<feature type="domain" description="DprA winged helix" evidence="3">
    <location>
        <begin position="309"/>
        <end position="362"/>
    </location>
</feature>
<dbReference type="Pfam" id="PF02481">
    <property type="entry name" value="DNA_processg_A"/>
    <property type="match status" value="1"/>
</dbReference>
<gene>
    <name evidence="4" type="primary">dprA</name>
    <name evidence="4" type="ORF">ACFQ21_02365</name>
</gene>
<evidence type="ECO:0000259" key="3">
    <source>
        <dbReference type="Pfam" id="PF17782"/>
    </source>
</evidence>
<dbReference type="Gene3D" id="3.40.50.450">
    <property type="match status" value="1"/>
</dbReference>
<dbReference type="Gene3D" id="1.10.10.10">
    <property type="entry name" value="Winged helix-like DNA-binding domain superfamily/Winged helix DNA-binding domain"/>
    <property type="match status" value="1"/>
</dbReference>
<dbReference type="EMBL" id="JBHTKA010000001">
    <property type="protein sequence ID" value="MFD0998125.1"/>
    <property type="molecule type" value="Genomic_DNA"/>
</dbReference>
<name>A0ABW3JVX7_9BACT</name>
<feature type="domain" description="Smf/DprA SLOG" evidence="2">
    <location>
        <begin position="79"/>
        <end position="285"/>
    </location>
</feature>
<evidence type="ECO:0000256" key="1">
    <source>
        <dbReference type="ARBA" id="ARBA00006525"/>
    </source>
</evidence>
<dbReference type="Pfam" id="PF17782">
    <property type="entry name" value="WHD_DprA"/>
    <property type="match status" value="1"/>
</dbReference>
<organism evidence="4 5">
    <name type="scientific">Ohtaekwangia kribbensis</name>
    <dbReference type="NCBI Taxonomy" id="688913"/>
    <lineage>
        <taxon>Bacteria</taxon>
        <taxon>Pseudomonadati</taxon>
        <taxon>Bacteroidota</taxon>
        <taxon>Cytophagia</taxon>
        <taxon>Cytophagales</taxon>
        <taxon>Fulvivirgaceae</taxon>
        <taxon>Ohtaekwangia</taxon>
    </lineage>
</organism>
<comment type="caution">
    <text evidence="4">The sequence shown here is derived from an EMBL/GenBank/DDBJ whole genome shotgun (WGS) entry which is preliminary data.</text>
</comment>
<accession>A0ABW3JVX7</accession>
<dbReference type="Pfam" id="PF14520">
    <property type="entry name" value="HHH_5"/>
    <property type="match status" value="1"/>
</dbReference>
<dbReference type="RefSeq" id="WP_377574287.1">
    <property type="nucleotide sequence ID" value="NZ_JBHTKA010000001.1"/>
</dbReference>
<dbReference type="PANTHER" id="PTHR43022">
    <property type="entry name" value="PROTEIN SMF"/>
    <property type="match status" value="1"/>
</dbReference>
<dbReference type="InterPro" id="IPR003488">
    <property type="entry name" value="DprA"/>
</dbReference>
<comment type="similarity">
    <text evidence="1">Belongs to the DprA/Smf family.</text>
</comment>
<dbReference type="InterPro" id="IPR041614">
    <property type="entry name" value="DprA_WH"/>
</dbReference>
<reference evidence="5" key="1">
    <citation type="journal article" date="2019" name="Int. J. Syst. Evol. Microbiol.">
        <title>The Global Catalogue of Microorganisms (GCM) 10K type strain sequencing project: providing services to taxonomists for standard genome sequencing and annotation.</title>
        <authorList>
            <consortium name="The Broad Institute Genomics Platform"/>
            <consortium name="The Broad Institute Genome Sequencing Center for Infectious Disease"/>
            <person name="Wu L."/>
            <person name="Ma J."/>
        </authorList>
    </citation>
    <scope>NUCLEOTIDE SEQUENCE [LARGE SCALE GENOMIC DNA]</scope>
    <source>
        <strain evidence="5">CCUG 58938</strain>
    </source>
</reference>
<dbReference type="SUPFAM" id="SSF102405">
    <property type="entry name" value="MCP/YpsA-like"/>
    <property type="match status" value="1"/>
</dbReference>
<dbReference type="InterPro" id="IPR010994">
    <property type="entry name" value="RuvA_2-like"/>
</dbReference>
<sequence>MDQNRLALLALHFIPGIGDYTVRQLVSYCGSAEKVFKTPKGKLLKIPGIGKVTADTIANELPFKSAERELKIAEKENTKLIFYTDKDYPYRLKHINDAPSLLYVKGNVNFENTKSVAIVGTRKSTDYGKHRVEELVESLVAHQASIISGLAYGIDIQAHKQALKHNLPTVGVMGSGIDVIYPAIHAETARKMLTNGGLISENPFGTKPDAHNFPARNRIIAGLCDALIVVEAAEKGGALITAEIANSYNKDVFAFPGNIGQSFSEGCNNLIKANKAHLISTVKDLEYIMGWTAHEEAVPKKQTIDIASYEPEEQTVLQTLLTNNYQLMIDELSWRSGLSVSKLASILLGLEFKGMISTLPGKIYKLRV</sequence>
<proteinExistence type="inferred from homology"/>
<evidence type="ECO:0000259" key="2">
    <source>
        <dbReference type="Pfam" id="PF02481"/>
    </source>
</evidence>
<evidence type="ECO:0000313" key="5">
    <source>
        <dbReference type="Proteomes" id="UP001597112"/>
    </source>
</evidence>
<dbReference type="NCBIfam" id="TIGR00732">
    <property type="entry name" value="dprA"/>
    <property type="match status" value="1"/>
</dbReference>